<accession>A0A922CGS9</accession>
<evidence type="ECO:0000259" key="1">
    <source>
        <dbReference type="Pfam" id="PF21772"/>
    </source>
</evidence>
<comment type="caution">
    <text evidence="2">The sequence shown here is derived from an EMBL/GenBank/DDBJ whole genome shotgun (WGS) entry which is preliminary data.</text>
</comment>
<dbReference type="EMBL" id="JH668320">
    <property type="protein sequence ID" value="KAG6445384.1"/>
    <property type="molecule type" value="Genomic_DNA"/>
</dbReference>
<reference evidence="2" key="2">
    <citation type="submission" date="2020-12" db="EMBL/GenBank/DDBJ databases">
        <authorList>
            <person name="Kanost M."/>
        </authorList>
    </citation>
    <scope>NUCLEOTIDE SEQUENCE</scope>
</reference>
<organism evidence="2 3">
    <name type="scientific">Manduca sexta</name>
    <name type="common">Tobacco hawkmoth</name>
    <name type="synonym">Tobacco hornworm</name>
    <dbReference type="NCBI Taxonomy" id="7130"/>
    <lineage>
        <taxon>Eukaryota</taxon>
        <taxon>Metazoa</taxon>
        <taxon>Ecdysozoa</taxon>
        <taxon>Arthropoda</taxon>
        <taxon>Hexapoda</taxon>
        <taxon>Insecta</taxon>
        <taxon>Pterygota</taxon>
        <taxon>Neoptera</taxon>
        <taxon>Endopterygota</taxon>
        <taxon>Lepidoptera</taxon>
        <taxon>Glossata</taxon>
        <taxon>Ditrysia</taxon>
        <taxon>Bombycoidea</taxon>
        <taxon>Sphingidae</taxon>
        <taxon>Sphinginae</taxon>
        <taxon>Sphingini</taxon>
        <taxon>Manduca</taxon>
    </lineage>
</organism>
<proteinExistence type="predicted"/>
<dbReference type="PANTHER" id="PTHR15505">
    <property type="entry name" value="RIIA DOMAIN-CONTAINING PROTEIN 1"/>
    <property type="match status" value="1"/>
</dbReference>
<dbReference type="Proteomes" id="UP000791440">
    <property type="component" value="Unassembled WGS sequence"/>
</dbReference>
<dbReference type="Pfam" id="PF21772">
    <property type="entry name" value="CATIP_N"/>
    <property type="match status" value="1"/>
</dbReference>
<dbReference type="OrthoDB" id="6334211at2759"/>
<dbReference type="AlphaFoldDB" id="A0A922CGS9"/>
<dbReference type="PANTHER" id="PTHR15505:SF4">
    <property type="entry name" value="RIIA DOMAIN-CONTAINING PROTEIN 1"/>
    <property type="match status" value="1"/>
</dbReference>
<evidence type="ECO:0000313" key="3">
    <source>
        <dbReference type="Proteomes" id="UP000791440"/>
    </source>
</evidence>
<name>A0A922CGS9_MANSE</name>
<sequence>MSFNPNVSLIDLGKQLPFDIDDNIKSEICFGETLVISCGHYEGDIETESTDSDWSCYESTESESSEEVKNDTVFEVKDHVEEEAVAQEEVAEEEHDFHIYFFPDCNKPLPSQDSKASILIEDGMPKVNPAAQDFTFCTCDVDNTGKCSCFVKLPCKCGATVAEECTCAKLHDICICNEGKPQVTCSCKGSDVCVCLPGDKMHATCVCEEVNKPCVCLPGKFPTPICVCKHKPKYEVDIKKTSENGEGGQGNAIETDNSIKVDEPCDCQQIELKPPCLCLKSETCVCETVCVCDIRKPCICEPTESKEKVCLGDDTKSVCSCAEQKMCTCDADTPENCKCFPKVICTCGDPENCKCFAICDCTEPCICDTHIKNVESEECPCLTTPKRLKDGVCTCAVKKEEDRTLKKVRAGEHGYRWCHTVDPKHTYFDYGYGRHDKISYKEPVLEKVKILGLNEEKPDEEVCVVHGIQAPPYKKNIRKPSLDCCSSVGGISICVETLGEDKDRFLVQVVSHSSKEGAKSGSKLVSILDTNLHTMEESRIEHITKKHVTKERRNYIAICESGYYNKVTRICGEQHVVRRLYHTFEAAHNFLLEGANVVLLRYFGIRRYRGNIKTETVLMDGTVCESIYVCLGVSQAIVNGKPLFVVKVERHIIAPSGFIHQTLTVLTLRGYIVSHEWADTNYILHLNPLLRVVPEKDEIEVHAPLRDKWRDDLQLLSDYLDFKSIRSSEGGRYVTESGALTGTIRDYLQALLLLRPHDALNFTRHYFGSALSALDLPNNEYFDPTSKHVRYYFFEE</sequence>
<evidence type="ECO:0000313" key="2">
    <source>
        <dbReference type="EMBL" id="KAG6445384.1"/>
    </source>
</evidence>
<protein>
    <recommendedName>
        <fullName evidence="1">Ciliogenesis-associated TTC17-interacting protein N-terminal domain-containing protein</fullName>
    </recommendedName>
</protein>
<feature type="domain" description="Ciliogenesis-associated TTC17-interacting protein N-terminal" evidence="1">
    <location>
        <begin position="487"/>
        <end position="654"/>
    </location>
</feature>
<reference evidence="2" key="1">
    <citation type="journal article" date="2016" name="Insect Biochem. Mol. Biol.">
        <title>Multifaceted biological insights from a draft genome sequence of the tobacco hornworm moth, Manduca sexta.</title>
        <authorList>
            <person name="Kanost M.R."/>
            <person name="Arrese E.L."/>
            <person name="Cao X."/>
            <person name="Chen Y.R."/>
            <person name="Chellapilla S."/>
            <person name="Goldsmith M.R."/>
            <person name="Grosse-Wilde E."/>
            <person name="Heckel D.G."/>
            <person name="Herndon N."/>
            <person name="Jiang H."/>
            <person name="Papanicolaou A."/>
            <person name="Qu J."/>
            <person name="Soulages J.L."/>
            <person name="Vogel H."/>
            <person name="Walters J."/>
            <person name="Waterhouse R.M."/>
            <person name="Ahn S.J."/>
            <person name="Almeida F.C."/>
            <person name="An C."/>
            <person name="Aqrawi P."/>
            <person name="Bretschneider A."/>
            <person name="Bryant W.B."/>
            <person name="Bucks S."/>
            <person name="Chao H."/>
            <person name="Chevignon G."/>
            <person name="Christen J.M."/>
            <person name="Clarke D.F."/>
            <person name="Dittmer N.T."/>
            <person name="Ferguson L.C.F."/>
            <person name="Garavelou S."/>
            <person name="Gordon K.H.J."/>
            <person name="Gunaratna R.T."/>
            <person name="Han Y."/>
            <person name="Hauser F."/>
            <person name="He Y."/>
            <person name="Heidel-Fischer H."/>
            <person name="Hirsh A."/>
            <person name="Hu Y."/>
            <person name="Jiang H."/>
            <person name="Kalra D."/>
            <person name="Klinner C."/>
            <person name="Konig C."/>
            <person name="Kovar C."/>
            <person name="Kroll A.R."/>
            <person name="Kuwar S.S."/>
            <person name="Lee S.L."/>
            <person name="Lehman R."/>
            <person name="Li K."/>
            <person name="Li Z."/>
            <person name="Liang H."/>
            <person name="Lovelace S."/>
            <person name="Lu Z."/>
            <person name="Mansfield J.H."/>
            <person name="McCulloch K.J."/>
            <person name="Mathew T."/>
            <person name="Morton B."/>
            <person name="Muzny D.M."/>
            <person name="Neunemann D."/>
            <person name="Ongeri F."/>
            <person name="Pauchet Y."/>
            <person name="Pu L.L."/>
            <person name="Pyrousis I."/>
            <person name="Rao X.J."/>
            <person name="Redding A."/>
            <person name="Roesel C."/>
            <person name="Sanchez-Gracia A."/>
            <person name="Schaack S."/>
            <person name="Shukla A."/>
            <person name="Tetreau G."/>
            <person name="Wang Y."/>
            <person name="Xiong G.H."/>
            <person name="Traut W."/>
            <person name="Walsh T.K."/>
            <person name="Worley K.C."/>
            <person name="Wu D."/>
            <person name="Wu W."/>
            <person name="Wu Y.Q."/>
            <person name="Zhang X."/>
            <person name="Zou Z."/>
            <person name="Zucker H."/>
            <person name="Briscoe A.D."/>
            <person name="Burmester T."/>
            <person name="Clem R.J."/>
            <person name="Feyereisen R."/>
            <person name="Grimmelikhuijzen C.J.P."/>
            <person name="Hamodrakas S.J."/>
            <person name="Hansson B.S."/>
            <person name="Huguet E."/>
            <person name="Jermiin L.S."/>
            <person name="Lan Q."/>
            <person name="Lehman H.K."/>
            <person name="Lorenzen M."/>
            <person name="Merzendorfer H."/>
            <person name="Michalopoulos I."/>
            <person name="Morton D.B."/>
            <person name="Muthukrishnan S."/>
            <person name="Oakeshott J.G."/>
            <person name="Palmer W."/>
            <person name="Park Y."/>
            <person name="Passarelli A.L."/>
            <person name="Rozas J."/>
            <person name="Schwartz L.M."/>
            <person name="Smith W."/>
            <person name="Southgate A."/>
            <person name="Vilcinskas A."/>
            <person name="Vogt R."/>
            <person name="Wang P."/>
            <person name="Werren J."/>
            <person name="Yu X.Q."/>
            <person name="Zhou J.J."/>
            <person name="Brown S.J."/>
            <person name="Scherer S.E."/>
            <person name="Richards S."/>
            <person name="Blissard G.W."/>
        </authorList>
    </citation>
    <scope>NUCLEOTIDE SEQUENCE</scope>
</reference>
<gene>
    <name evidence="2" type="ORF">O3G_MSEX003920</name>
</gene>
<dbReference type="InterPro" id="IPR048777">
    <property type="entry name" value="CATIP_N"/>
</dbReference>
<keyword evidence="3" id="KW-1185">Reference proteome</keyword>